<feature type="region of interest" description="Disordered" evidence="19">
    <location>
        <begin position="164"/>
        <end position="202"/>
    </location>
</feature>
<dbReference type="Gene3D" id="1.20.1160.11">
    <property type="entry name" value="Paired amphipathic helix"/>
    <property type="match status" value="3"/>
</dbReference>
<proteinExistence type="predicted"/>
<feature type="region of interest" description="Disordered" evidence="19">
    <location>
        <begin position="72"/>
        <end position="128"/>
    </location>
</feature>
<keyword evidence="22" id="KW-1185">Reference proteome</keyword>
<dbReference type="GO" id="GO:0003714">
    <property type="term" value="F:transcription corepressor activity"/>
    <property type="evidence" value="ECO:0007669"/>
    <property type="project" value="InterPro"/>
</dbReference>
<keyword evidence="12 18" id="KW-0539">Nucleus</keyword>
<keyword evidence="8" id="KW-0805">Transcription regulation</keyword>
<feature type="region of interest" description="Disordered" evidence="19">
    <location>
        <begin position="216"/>
        <end position="255"/>
    </location>
</feature>
<dbReference type="InterPro" id="IPR003822">
    <property type="entry name" value="PAH"/>
</dbReference>
<dbReference type="SUPFAM" id="SSF47762">
    <property type="entry name" value="PAH2 domain"/>
    <property type="match status" value="3"/>
</dbReference>
<organism evidence="21 22">
    <name type="scientific">Amphibalanus amphitrite</name>
    <name type="common">Striped barnacle</name>
    <name type="synonym">Balanus amphitrite</name>
    <dbReference type="NCBI Taxonomy" id="1232801"/>
    <lineage>
        <taxon>Eukaryota</taxon>
        <taxon>Metazoa</taxon>
        <taxon>Ecdysozoa</taxon>
        <taxon>Arthropoda</taxon>
        <taxon>Crustacea</taxon>
        <taxon>Multicrustacea</taxon>
        <taxon>Cirripedia</taxon>
        <taxon>Thoracica</taxon>
        <taxon>Thoracicalcarea</taxon>
        <taxon>Balanomorpha</taxon>
        <taxon>Balanoidea</taxon>
        <taxon>Balanidae</taxon>
        <taxon>Amphibalaninae</taxon>
        <taxon>Amphibalanus</taxon>
    </lineage>
</organism>
<evidence type="ECO:0000256" key="1">
    <source>
        <dbReference type="ARBA" id="ARBA00004604"/>
    </source>
</evidence>
<feature type="compositionally biased region" description="Low complexity" evidence="19">
    <location>
        <begin position="96"/>
        <end position="108"/>
    </location>
</feature>
<dbReference type="PANTHER" id="PTHR12346:SF0">
    <property type="entry name" value="SIN3A, ISOFORM G"/>
    <property type="match status" value="1"/>
</dbReference>
<comment type="subunit">
    <text evidence="14">Interacts with ARID4B, BRMS1L, HCFC1, HDAC1, HDAC2, MXI1, SAP30L, SAP130, SFPQ and TOPORS. Interacts with OGT (via TPRs 1-6); the interaction mediates transcriptional repression in parallel with histone deacetylase. Interacts with BAZ2A, MXD1, MXD3, MXD4, MBD2, DACH1, NCOR1, NR4A2, REST, RLIM, SAP30, SETDB1, SMYD2, and SUDS3. Interacts with PHF12 in a complex composed of HDAC1, PHF12 and SAP30. Interacts with TET1; the interaction recruits SIN3A to gene promoters. The large PER complex involved in the histone deacetylation is composed of at least HDAC1, PER2, SFPQ and SIN3A. Interacts with KLF11. Interacts with PPHLN1. Found in a complex with YY1, GON4L and HDAC1. Interacts (via PAH2) with FOXK1. Interacts with FOXK2. Found in a complex composed of at least SINHCAF, SIN3A, HDAC1, SAP30, RBBP4, OGT and TET1. Interacts with SINHCAF. Interacts with SPHK2.</text>
</comment>
<dbReference type="AlphaFoldDB" id="A0A6A4W0Q9"/>
<evidence type="ECO:0000313" key="22">
    <source>
        <dbReference type="Proteomes" id="UP000440578"/>
    </source>
</evidence>
<feature type="compositionally biased region" description="Low complexity" evidence="19">
    <location>
        <begin position="184"/>
        <end position="198"/>
    </location>
</feature>
<feature type="compositionally biased region" description="Polar residues" evidence="19">
    <location>
        <begin position="353"/>
        <end position="366"/>
    </location>
</feature>
<dbReference type="GO" id="GO:0061629">
    <property type="term" value="F:RNA polymerase II-specific DNA-binding transcription factor binding"/>
    <property type="evidence" value="ECO:0007669"/>
    <property type="project" value="UniProtKB-ARBA"/>
</dbReference>
<keyword evidence="10" id="KW-0090">Biological rhythms</keyword>
<keyword evidence="7" id="KW-0007">Acetylation</keyword>
<dbReference type="GO" id="GO:0048511">
    <property type="term" value="P:rhythmic process"/>
    <property type="evidence" value="ECO:0007669"/>
    <property type="project" value="UniProtKB-KW"/>
</dbReference>
<keyword evidence="4" id="KW-0597">Phosphoprotein</keyword>
<evidence type="ECO:0000256" key="9">
    <source>
        <dbReference type="ARBA" id="ARBA00023054"/>
    </source>
</evidence>
<gene>
    <name evidence="21" type="primary">Sin3a_2</name>
    <name evidence="21" type="ORF">FJT64_000427</name>
</gene>
<name>A0A6A4W0Q9_AMPAM</name>
<evidence type="ECO:0000259" key="20">
    <source>
        <dbReference type="SMART" id="SM00761"/>
    </source>
</evidence>
<evidence type="ECO:0000256" key="2">
    <source>
        <dbReference type="ARBA" id="ARBA00022491"/>
    </source>
</evidence>
<keyword evidence="3" id="KW-1017">Isopeptide bond</keyword>
<evidence type="ECO:0000256" key="3">
    <source>
        <dbReference type="ARBA" id="ARBA00022499"/>
    </source>
</evidence>
<dbReference type="FunFam" id="1.20.1160.11:FF:000004">
    <property type="entry name" value="Paired amphipathic helix protein Sin3a"/>
    <property type="match status" value="1"/>
</dbReference>
<evidence type="ECO:0000256" key="11">
    <source>
        <dbReference type="ARBA" id="ARBA00023163"/>
    </source>
</evidence>
<keyword evidence="2" id="KW-0678">Repressor</keyword>
<evidence type="ECO:0000256" key="16">
    <source>
        <dbReference type="ARBA" id="ARBA00075105"/>
    </source>
</evidence>
<feature type="region of interest" description="Disordered" evidence="19">
    <location>
        <begin position="1017"/>
        <end position="1087"/>
    </location>
</feature>
<dbReference type="SMART" id="SM00761">
    <property type="entry name" value="HDAC_interact"/>
    <property type="match status" value="1"/>
</dbReference>
<evidence type="ECO:0000256" key="18">
    <source>
        <dbReference type="PROSITE-ProRule" id="PRU00810"/>
    </source>
</evidence>
<feature type="compositionally biased region" description="Polar residues" evidence="19">
    <location>
        <begin position="573"/>
        <end position="588"/>
    </location>
</feature>
<protein>
    <recommendedName>
        <fullName evidence="15">Paired amphipathic helix protein Sin3a</fullName>
    </recommendedName>
    <alternativeName>
        <fullName evidence="16">Histone deacetylase complex subunit Sin3a</fullName>
    </alternativeName>
    <alternativeName>
        <fullName evidence="17">Transcriptional corepressor Sin3a</fullName>
    </alternativeName>
</protein>
<feature type="compositionally biased region" description="Pro residues" evidence="19">
    <location>
        <begin position="614"/>
        <end position="623"/>
    </location>
</feature>
<comment type="caution">
    <text evidence="21">The sequence shown here is derived from an EMBL/GenBank/DDBJ whole genome shotgun (WGS) entry which is preliminary data.</text>
</comment>
<keyword evidence="6" id="KW-0832">Ubl conjugation</keyword>
<dbReference type="FunFam" id="1.20.1160.11:FF:000002">
    <property type="entry name" value="Paired amphipathic helix protein SIN3"/>
    <property type="match status" value="1"/>
</dbReference>
<feature type="compositionally biased region" description="Low complexity" evidence="19">
    <location>
        <begin position="78"/>
        <end position="89"/>
    </location>
</feature>
<feature type="compositionally biased region" description="Low complexity" evidence="19">
    <location>
        <begin position="444"/>
        <end position="453"/>
    </location>
</feature>
<evidence type="ECO:0000256" key="12">
    <source>
        <dbReference type="ARBA" id="ARBA00023242"/>
    </source>
</evidence>
<evidence type="ECO:0000256" key="7">
    <source>
        <dbReference type="ARBA" id="ARBA00022990"/>
    </source>
</evidence>
<keyword evidence="5" id="KW-0677">Repeat</keyword>
<evidence type="ECO:0000256" key="15">
    <source>
        <dbReference type="ARBA" id="ARBA00068512"/>
    </source>
</evidence>
<feature type="domain" description="Histone deacetylase interacting" evidence="20">
    <location>
        <begin position="740"/>
        <end position="840"/>
    </location>
</feature>
<keyword evidence="11" id="KW-0804">Transcription</keyword>
<dbReference type="PROSITE" id="PS51477">
    <property type="entry name" value="PAH"/>
    <property type="match status" value="3"/>
</dbReference>
<feature type="compositionally biased region" description="Gly residues" evidence="19">
    <location>
        <begin position="165"/>
        <end position="183"/>
    </location>
</feature>
<evidence type="ECO:0000256" key="5">
    <source>
        <dbReference type="ARBA" id="ARBA00022737"/>
    </source>
</evidence>
<dbReference type="InterPro" id="IPR013194">
    <property type="entry name" value="HDAC_interact_dom"/>
</dbReference>
<dbReference type="InterPro" id="IPR036600">
    <property type="entry name" value="PAH_sf"/>
</dbReference>
<keyword evidence="9" id="KW-0175">Coiled coil</keyword>
<evidence type="ECO:0000256" key="13">
    <source>
        <dbReference type="ARBA" id="ARBA00056268"/>
    </source>
</evidence>
<dbReference type="InterPro" id="IPR039774">
    <property type="entry name" value="Sin3-like"/>
</dbReference>
<feature type="region of interest" description="Disordered" evidence="19">
    <location>
        <begin position="353"/>
        <end position="471"/>
    </location>
</feature>
<dbReference type="Pfam" id="PF02671">
    <property type="entry name" value="PAH"/>
    <property type="match status" value="3"/>
</dbReference>
<dbReference type="FunFam" id="1.20.1160.11:FF:000001">
    <property type="entry name" value="Paired amphipathic helix protein Sin3"/>
    <property type="match status" value="1"/>
</dbReference>
<evidence type="ECO:0000313" key="21">
    <source>
        <dbReference type="EMBL" id="KAF0298799.1"/>
    </source>
</evidence>
<dbReference type="PANTHER" id="PTHR12346">
    <property type="entry name" value="SIN3B-RELATED"/>
    <property type="match status" value="1"/>
</dbReference>
<comment type="function">
    <text evidence="13">Acts as a transcriptional repressor. Corepressor for REST. Interacts with MXI1 to repress MYC responsive genes and antagonize MYC oncogenic activities. Also interacts with MXD1-MAX heterodimers to repress transcription by tethering SIN3A to DNA. Acts cooperatively with OGT to repress transcription in parallel with histone deacetylation. Involved in the control of the circadian rhythms. Required for the transcriptional repression of circadian target genes, such as PER1, mediated by the large PER complex through histone deacetylation. Cooperates with FOXK1 to regulate cell cycle progression probably by repressing cell cycle inhibitor genes expression. Required for cortical neuron differentiation and callosal axon elongation.</text>
</comment>
<feature type="compositionally biased region" description="Acidic residues" evidence="19">
    <location>
        <begin position="1024"/>
        <end position="1043"/>
    </location>
</feature>
<dbReference type="GO" id="GO:0070822">
    <property type="term" value="C:Sin3-type complex"/>
    <property type="evidence" value="ECO:0007669"/>
    <property type="project" value="TreeGrafter"/>
</dbReference>
<evidence type="ECO:0000256" key="10">
    <source>
        <dbReference type="ARBA" id="ARBA00023108"/>
    </source>
</evidence>
<feature type="region of interest" description="Disordered" evidence="19">
    <location>
        <begin position="573"/>
        <end position="626"/>
    </location>
</feature>
<feature type="compositionally biased region" description="Low complexity" evidence="19">
    <location>
        <begin position="230"/>
        <end position="255"/>
    </location>
</feature>
<evidence type="ECO:0000256" key="4">
    <source>
        <dbReference type="ARBA" id="ARBA00022553"/>
    </source>
</evidence>
<evidence type="ECO:0000256" key="6">
    <source>
        <dbReference type="ARBA" id="ARBA00022843"/>
    </source>
</evidence>
<evidence type="ECO:0000256" key="17">
    <source>
        <dbReference type="ARBA" id="ARBA00081271"/>
    </source>
</evidence>
<dbReference type="GO" id="GO:0005730">
    <property type="term" value="C:nucleolus"/>
    <property type="evidence" value="ECO:0007669"/>
    <property type="project" value="UniProtKB-SubCell"/>
</dbReference>
<feature type="compositionally biased region" description="Pro residues" evidence="19">
    <location>
        <begin position="369"/>
        <end position="404"/>
    </location>
</feature>
<feature type="compositionally biased region" description="Basic and acidic residues" evidence="19">
    <location>
        <begin position="1044"/>
        <end position="1070"/>
    </location>
</feature>
<dbReference type="EMBL" id="VIIS01001409">
    <property type="protein sequence ID" value="KAF0298799.1"/>
    <property type="molecule type" value="Genomic_DNA"/>
</dbReference>
<evidence type="ECO:0000256" key="14">
    <source>
        <dbReference type="ARBA" id="ARBA00061761"/>
    </source>
</evidence>
<reference evidence="21 22" key="1">
    <citation type="submission" date="2019-07" db="EMBL/GenBank/DDBJ databases">
        <title>Draft genome assembly of a fouling barnacle, Amphibalanus amphitrite (Darwin, 1854): The first reference genome for Thecostraca.</title>
        <authorList>
            <person name="Kim W."/>
        </authorList>
    </citation>
    <scope>NUCLEOTIDE SEQUENCE [LARGE SCALE GENOMIC DNA]</scope>
    <source>
        <strain evidence="21">SNU_AA5</strain>
        <tissue evidence="21">Soma without cirri and trophi</tissue>
    </source>
</reference>
<dbReference type="Pfam" id="PF08295">
    <property type="entry name" value="Sin3_corepress"/>
    <property type="match status" value="1"/>
</dbReference>
<dbReference type="Proteomes" id="UP000440578">
    <property type="component" value="Unassembled WGS sequence"/>
</dbReference>
<comment type="subcellular location">
    <subcellularLocation>
        <location evidence="1">Nucleus</location>
        <location evidence="1">Nucleolus</location>
    </subcellularLocation>
</comment>
<evidence type="ECO:0000256" key="19">
    <source>
        <dbReference type="SAM" id="MobiDB-lite"/>
    </source>
</evidence>
<accession>A0A6A4W0Q9</accession>
<evidence type="ECO:0000256" key="8">
    <source>
        <dbReference type="ARBA" id="ARBA00023015"/>
    </source>
</evidence>
<sequence>MVGQVNEFGDVLCDCKKGCLRVLAGGAATLRSLCWCAPRHLGNVMKRQEPPVSSDGSPAVVCVVPPARRSPAEPPVFSSPSLAAQPSPARLTAQTAAPSAAPLPHLASAGGGNGGQGQQPSALPPAPASHVVHGIMSYQQAPLAAGHGAHPAHAAYGENLSVKSDGGGGGGASQYSAGPGGGPASAAAAGPVPHSSSPQTTAPIAQQPSMAAAAMVMGAASAGKPPQPGGPLSAAPPAGTAQPAPTAADAGAGQPSYHRLKVEDALSYLDQVKSKFQNNPEVYNDFLDIMKEFKAQNIDTPGVITRVSSLFRGHPALIVGFNTFLPPGYKIEVQSSNNYLHVSMTAPGQVTTVVHTPTGGFQTYSDTVAPPPPPQPQQQQPPPQALPTAPGAPPKPSHQPPTQPPRSSYGTNNILSHAGAAAAGAGGHHVTSHHSYNQPPPSAAPTAAAPAAPVGGVGSNLPNQGVGGTQQSQPVEFNHAINYVNKIKNRFQGQPDVYKQFLEILHTYQKDQRSLKDGLPPSGPSLTETEVYAKVATLFQSHEDLMDEFGQFLPDATNGNAINAVNVLRLSNSKSSTSDQQNSRSINQEHAAALKKPMKPSFQPTAKQLKRPMPTAPPAPIPTKKPRVGMLKDVTLAEAGKVATLNEYAFFDQVRKTLKNQDSYNNFLRVLSLYNSEIISRLDVIQLLSPFLGKQPGMLKWLKDFMGVKEGRETVEPIPPGMAKQERVSGDQAIEIDYSTCKRLGASYCALPKSYPQPRCSGRTQLCREVLNDTWVSFPSYSEDSTFVTSRKTQYEEYIYRCEDERFELDMVLETNLSTIRILEGVQKKLSRMAPEDAARYRLDDCLGGTSPTIHQRAVRRIYGDKAADIMDGLKRNPIVAVPVVLRRLKAKQDEWREAQKGFNKIWREQNEKYYLKSLDPQGVNFKQNDVKMLRSKALLNELYTLYDERHEQLEESGGDPAASGGPHTEFVYSNKHLLNDAANLIIHHVKRQTGIQKEDKAKIKLLLRQTLPGMFYHPKQELSDDERDDDDEDADDESDEDEARPAERRTRSQKVRRPEVRRSGTERKLNGAPTSSDAASSSDDDQTGECYTLFMASSNWYLFLRLHHILC</sequence>
<dbReference type="OrthoDB" id="10265969at2759"/>
<dbReference type="GO" id="GO:0000122">
    <property type="term" value="P:negative regulation of transcription by RNA polymerase II"/>
    <property type="evidence" value="ECO:0007669"/>
    <property type="project" value="TreeGrafter"/>
</dbReference>